<dbReference type="Gene3D" id="1.20.80.10">
    <property type="match status" value="1"/>
</dbReference>
<reference evidence="3" key="1">
    <citation type="submission" date="2025-05" db="UniProtKB">
        <authorList>
            <consortium name="RefSeq"/>
        </authorList>
    </citation>
    <scope>NUCLEOTIDE SEQUENCE [LARGE SCALE GENOMIC DNA]</scope>
</reference>
<dbReference type="InterPro" id="IPR001478">
    <property type="entry name" value="PDZ"/>
</dbReference>
<name>A0ABM3YA04_ERIEU</name>
<organism evidence="3 4">
    <name type="scientific">Erinaceus europaeus</name>
    <name type="common">Western European hedgehog</name>
    <dbReference type="NCBI Taxonomy" id="9365"/>
    <lineage>
        <taxon>Eukaryota</taxon>
        <taxon>Metazoa</taxon>
        <taxon>Chordata</taxon>
        <taxon>Craniata</taxon>
        <taxon>Vertebrata</taxon>
        <taxon>Euteleostomi</taxon>
        <taxon>Mammalia</taxon>
        <taxon>Eutheria</taxon>
        <taxon>Laurasiatheria</taxon>
        <taxon>Eulipotyphla</taxon>
        <taxon>Erinaceidae</taxon>
        <taxon>Erinaceinae</taxon>
        <taxon>Erinaceus</taxon>
    </lineage>
</organism>
<reference evidence="4" key="2">
    <citation type="submission" date="2025-08" db="UniProtKB">
        <authorList>
            <consortium name="RefSeq"/>
        </authorList>
    </citation>
    <scope>IDENTIFICATION</scope>
</reference>
<dbReference type="PROSITE" id="PS50106">
    <property type="entry name" value="PDZ"/>
    <property type="match status" value="2"/>
</dbReference>
<dbReference type="InterPro" id="IPR036034">
    <property type="entry name" value="PDZ_sf"/>
</dbReference>
<dbReference type="InterPro" id="IPR011993">
    <property type="entry name" value="PH-like_dom_sf"/>
</dbReference>
<feature type="domain" description="FERM" evidence="1">
    <location>
        <begin position="1"/>
        <end position="306"/>
    </location>
</feature>
<evidence type="ECO:0000259" key="2">
    <source>
        <dbReference type="PROSITE" id="PS50106"/>
    </source>
</evidence>
<dbReference type="PRINTS" id="PR00935">
    <property type="entry name" value="BAND41"/>
</dbReference>
<feature type="domain" description="PDZ" evidence="2">
    <location>
        <begin position="622"/>
        <end position="670"/>
    </location>
</feature>
<dbReference type="SUPFAM" id="SSF50729">
    <property type="entry name" value="PH domain-like"/>
    <property type="match status" value="1"/>
</dbReference>
<dbReference type="Pfam" id="PF00595">
    <property type="entry name" value="PDZ"/>
    <property type="match status" value="1"/>
</dbReference>
<dbReference type="Gene3D" id="2.30.29.30">
    <property type="entry name" value="Pleckstrin-homology domain (PH domain)/Phosphotyrosine-binding domain (PTB)"/>
    <property type="match status" value="1"/>
</dbReference>
<keyword evidence="3" id="KW-1185">Reference proteome</keyword>
<feature type="domain" description="PDZ" evidence="2">
    <location>
        <begin position="447"/>
        <end position="533"/>
    </location>
</feature>
<dbReference type="PANTHER" id="PTHR46900:SF4">
    <property type="entry name" value="FERM AND PDZ DOMAIN CONTAINING 2"/>
    <property type="match status" value="1"/>
</dbReference>
<dbReference type="InterPro" id="IPR014352">
    <property type="entry name" value="FERM/acyl-CoA-bd_prot_sf"/>
</dbReference>
<dbReference type="InterPro" id="IPR019748">
    <property type="entry name" value="FERM_central"/>
</dbReference>
<dbReference type="InterPro" id="IPR035963">
    <property type="entry name" value="FERM_2"/>
</dbReference>
<evidence type="ECO:0000313" key="3">
    <source>
        <dbReference type="Proteomes" id="UP001652624"/>
    </source>
</evidence>
<dbReference type="InterPro" id="IPR019749">
    <property type="entry name" value="Band_41_domain"/>
</dbReference>
<dbReference type="InterPro" id="IPR000299">
    <property type="entry name" value="FERM_domain"/>
</dbReference>
<dbReference type="Gene3D" id="2.30.42.10">
    <property type="match status" value="2"/>
</dbReference>
<dbReference type="SUPFAM" id="SSF47031">
    <property type="entry name" value="Second domain of FERM"/>
    <property type="match status" value="1"/>
</dbReference>
<dbReference type="PANTHER" id="PTHR46900">
    <property type="entry name" value="TYROSINE-PROTEIN PHOSPHATASE NON-RECEPTOR TYPE 13"/>
    <property type="match status" value="1"/>
</dbReference>
<dbReference type="RefSeq" id="XP_060057907.1">
    <property type="nucleotide sequence ID" value="XM_060201924.1"/>
</dbReference>
<dbReference type="Proteomes" id="UP001652624">
    <property type="component" value="Chromosome 1"/>
</dbReference>
<dbReference type="Pfam" id="PF00373">
    <property type="entry name" value="FERM_M"/>
    <property type="match status" value="1"/>
</dbReference>
<dbReference type="InterPro" id="IPR052074">
    <property type="entry name" value="NonRcpt_TyrProt_Phosphatase"/>
</dbReference>
<dbReference type="SMART" id="SM01196">
    <property type="entry name" value="FERM_C"/>
    <property type="match status" value="1"/>
</dbReference>
<protein>
    <submittedName>
        <fullName evidence="4">FERM and PDZ domain-containing protein 2</fullName>
    </submittedName>
</protein>
<proteinExistence type="predicted"/>
<dbReference type="CDD" id="cd14473">
    <property type="entry name" value="FERM_B-lobe"/>
    <property type="match status" value="1"/>
</dbReference>
<dbReference type="PROSITE" id="PS50057">
    <property type="entry name" value="FERM_3"/>
    <property type="match status" value="1"/>
</dbReference>
<dbReference type="SMART" id="SM00228">
    <property type="entry name" value="PDZ"/>
    <property type="match status" value="1"/>
</dbReference>
<dbReference type="Pfam" id="PF09380">
    <property type="entry name" value="FERM_C"/>
    <property type="match status" value="1"/>
</dbReference>
<gene>
    <name evidence="4" type="primary">LOC103116560</name>
</gene>
<evidence type="ECO:0000259" key="1">
    <source>
        <dbReference type="PROSITE" id="PS50057"/>
    </source>
</evidence>
<dbReference type="SUPFAM" id="SSF50156">
    <property type="entry name" value="PDZ domain-like"/>
    <property type="match status" value="2"/>
</dbReference>
<evidence type="ECO:0000313" key="4">
    <source>
        <dbReference type="RefSeq" id="XP_060057907.1"/>
    </source>
</evidence>
<sequence>MGENIFKKYCKEFFFLDNDTRLCKVAPEGWSEEPQKKTSWNTFTLFLRIKFFVSHCQLLQQSQTRHQFYLQLRQDILEENLYCNDETLLQLGVLALQAEFGSYPVEEVGVETWGLWVRLTGTRGSLELVVDSRIYFRVEDYIPASLIERMTVLQAQVQVSEMHRLSPVLWGEAAELEFLRELIHPELIDPCESALKIPMRKVTQQLPEYGVLVYRVLPEKTRPDGEMALGICTKGVIVYEMKNDSRIAILRFQWREIGKISTFQKKFTITSSVTGRKHMFITDSTKTCKYLLGLCSAQHHFNALMSSPQIVTDYDKCLRMANNLNFTQLAQSKPLNWMQKLSCTDNALFECRLEDTKGGLHNTSLDNFNVQINKETGAERMGGSPCTGQEQRQNISLIQKPKPCDHVSGLPVQSVHLGKCQTMALVSGLQKNRGKCFTSQLDQEIVHVTLSRDPCRGFGFVINEGEETDKVHPGIFISSIIPGGPAEKSEKIKPGGQILALNHISLEGFTFNMAVRMIQNSPDNIELIISQSKGVCGSTPSKEKNSIANSGVFFTDSRNNGHRGGISSSIQYQERNSEELELPGTQNMMPRLRPQLSSLLLKHGAASCPPSLSETNANEIYFVELAREDGTLGFSVTGGVNTSVLYGGIYVKSVVPGGPAAREGQIVQGEGWIHREILPSIVL</sequence>
<accession>A0ABM3YA04</accession>
<dbReference type="InterPro" id="IPR018980">
    <property type="entry name" value="FERM_PH-like_C"/>
</dbReference>
<dbReference type="GeneID" id="103116560"/>